<keyword evidence="3 8" id="KW-0375">Hydrogen ion transport</keyword>
<dbReference type="PANTHER" id="PTHR11910">
    <property type="entry name" value="ATP SYNTHASE DELTA CHAIN"/>
    <property type="match status" value="1"/>
</dbReference>
<comment type="function">
    <text evidence="8">F(1)F(0) ATP synthase produces ATP from ADP in the presence of a proton or sodium gradient. F-type ATPases consist of two structural domains, F(1) containing the extramembraneous catalytic core and F(0) containing the membrane proton channel, linked together by a central stalk and a peripheral stalk. During catalysis, ATP synthesis in the catalytic domain of F(1) is coupled via a rotary mechanism of the central stalk subunits to proton translocation.</text>
</comment>
<keyword evidence="4 8" id="KW-0406">Ion transport</keyword>
<evidence type="ECO:0000256" key="2">
    <source>
        <dbReference type="ARBA" id="ARBA00022448"/>
    </source>
</evidence>
<dbReference type="PROSITE" id="PS00389">
    <property type="entry name" value="ATPASE_DELTA"/>
    <property type="match status" value="1"/>
</dbReference>
<keyword evidence="5 8" id="KW-0472">Membrane</keyword>
<dbReference type="Pfam" id="PF00213">
    <property type="entry name" value="OSCP"/>
    <property type="match status" value="1"/>
</dbReference>
<dbReference type="SUPFAM" id="SSF47928">
    <property type="entry name" value="N-terminal domain of the delta subunit of the F1F0-ATP synthase"/>
    <property type="match status" value="1"/>
</dbReference>
<dbReference type="GO" id="GO:0046933">
    <property type="term" value="F:proton-transporting ATP synthase activity, rotational mechanism"/>
    <property type="evidence" value="ECO:0007669"/>
    <property type="project" value="UniProtKB-UniRule"/>
</dbReference>
<protein>
    <recommendedName>
        <fullName evidence="8">ATP synthase subunit delta</fullName>
    </recommendedName>
    <alternativeName>
        <fullName evidence="8">ATP synthase F(1) sector subunit delta</fullName>
    </alternativeName>
    <alternativeName>
        <fullName evidence="8">F-type ATPase subunit delta</fullName>
        <shortName evidence="8">F-ATPase subunit delta</shortName>
    </alternativeName>
</protein>
<evidence type="ECO:0000256" key="1">
    <source>
        <dbReference type="ARBA" id="ARBA00004370"/>
    </source>
</evidence>
<organism evidence="9">
    <name type="scientific">Acidithiobacillus ferrivorans</name>
    <dbReference type="NCBI Taxonomy" id="160808"/>
    <lineage>
        <taxon>Bacteria</taxon>
        <taxon>Pseudomonadati</taxon>
        <taxon>Pseudomonadota</taxon>
        <taxon>Acidithiobacillia</taxon>
        <taxon>Acidithiobacillales</taxon>
        <taxon>Acidithiobacillaceae</taxon>
        <taxon>Acidithiobacillus</taxon>
    </lineage>
</organism>
<dbReference type="NCBIfam" id="TIGR01145">
    <property type="entry name" value="ATP_synt_delta"/>
    <property type="match status" value="1"/>
</dbReference>
<dbReference type="HAMAP" id="MF_01416">
    <property type="entry name" value="ATP_synth_delta_bact"/>
    <property type="match status" value="1"/>
</dbReference>
<comment type="similarity">
    <text evidence="8">Belongs to the ATPase delta chain family.</text>
</comment>
<dbReference type="NCBIfam" id="NF004402">
    <property type="entry name" value="PRK05758.2-2"/>
    <property type="match status" value="1"/>
</dbReference>
<evidence type="ECO:0000256" key="7">
    <source>
        <dbReference type="ARBA" id="ARBA00023310"/>
    </source>
</evidence>
<comment type="function">
    <text evidence="8">This protein is part of the stalk that links CF(0) to CF(1). It either transmits conformational changes from CF(0) to CF(1) or is implicated in proton conduction.</text>
</comment>
<gene>
    <name evidence="8 9" type="primary">atpH</name>
    <name evidence="11" type="ORF">AFERRI_30207</name>
    <name evidence="9" type="ORF">AFERRI_30358</name>
    <name evidence="10" type="ORF">BBC27_01785</name>
</gene>
<dbReference type="InterPro" id="IPR026015">
    <property type="entry name" value="ATP_synth_OSCP/delta_N_sf"/>
</dbReference>
<evidence type="ECO:0000313" key="12">
    <source>
        <dbReference type="Proteomes" id="UP000093129"/>
    </source>
</evidence>
<evidence type="ECO:0000313" key="9">
    <source>
        <dbReference type="EMBL" id="CDQ09712.1"/>
    </source>
</evidence>
<evidence type="ECO:0000256" key="4">
    <source>
        <dbReference type="ARBA" id="ARBA00023065"/>
    </source>
</evidence>
<dbReference type="GO" id="GO:0005886">
    <property type="term" value="C:plasma membrane"/>
    <property type="evidence" value="ECO:0007669"/>
    <property type="project" value="UniProtKB-SubCell"/>
</dbReference>
<proteinExistence type="inferred from homology"/>
<accession>A0A060UM21</accession>
<evidence type="ECO:0000256" key="8">
    <source>
        <dbReference type="HAMAP-Rule" id="MF_01416"/>
    </source>
</evidence>
<dbReference type="InterPro" id="IPR020781">
    <property type="entry name" value="ATPase_OSCP/d_CS"/>
</dbReference>
<keyword evidence="2 8" id="KW-0813">Transport</keyword>
<dbReference type="EMBL" id="LT841305">
    <property type="protein sequence ID" value="SMH66475.1"/>
    <property type="molecule type" value="Genomic_DNA"/>
</dbReference>
<sequence length="179" mass="19200">MADLITVARPYAEALYDLAKESGQEQAWADALQVLAAMITDAQARAFLSDPERAEAEKVALLSAAPVKVESKAWEAFLALLIHHDRWPATAEIGTLFGAALRHAEGIVDVLVTSAVALDANQKTTVQSALERRFAGRQVAFRESVDAALIGGLVIHTGDLTIDASVRGQVQQLARTLRS</sequence>
<evidence type="ECO:0000313" key="13">
    <source>
        <dbReference type="Proteomes" id="UP000193925"/>
    </source>
</evidence>
<evidence type="ECO:0000313" key="10">
    <source>
        <dbReference type="EMBL" id="OCB01854.1"/>
    </source>
</evidence>
<keyword evidence="8" id="KW-1003">Cell membrane</keyword>
<evidence type="ECO:0000256" key="3">
    <source>
        <dbReference type="ARBA" id="ARBA00022781"/>
    </source>
</evidence>
<keyword evidence="13" id="KW-1185">Reference proteome</keyword>
<comment type="subcellular location">
    <subcellularLocation>
        <location evidence="8">Cell membrane</location>
        <topology evidence="8">Peripheral membrane protein</topology>
    </subcellularLocation>
    <subcellularLocation>
        <location evidence="1">Membrane</location>
    </subcellularLocation>
</comment>
<dbReference type="GO" id="GO:0045259">
    <property type="term" value="C:proton-transporting ATP synthase complex"/>
    <property type="evidence" value="ECO:0007669"/>
    <property type="project" value="UniProtKB-KW"/>
</dbReference>
<dbReference type="PRINTS" id="PR00125">
    <property type="entry name" value="ATPASEDELTA"/>
</dbReference>
<reference evidence="9" key="2">
    <citation type="submission" date="2014-07" db="EMBL/GenBank/DDBJ databases">
        <title>Initial genome analysis of the psychrotolerant acidophile Acidithiobacillus ferrivorans CF27: insights into iron and sulfur oxidation pathways and into biofilm formation.</title>
        <authorList>
            <person name="Talla E."/>
            <person name="Hedrich S."/>
            <person name="Mangenot S."/>
            <person name="Ji B."/>
            <person name="Johnson D.B."/>
            <person name="Barbe V."/>
            <person name="Bonnefoy V."/>
        </authorList>
    </citation>
    <scope>NUCLEOTIDE SEQUENCE [LARGE SCALE GENOMIC DNA]</scope>
    <source>
        <strain evidence="9">CF27</strain>
    </source>
</reference>
<dbReference type="EMBL" id="MASQ01000122">
    <property type="protein sequence ID" value="OCB01854.1"/>
    <property type="molecule type" value="Genomic_DNA"/>
</dbReference>
<dbReference type="Proteomes" id="UP000093129">
    <property type="component" value="Unassembled WGS sequence"/>
</dbReference>
<reference evidence="10 12" key="3">
    <citation type="submission" date="2016-07" db="EMBL/GenBank/DDBJ databases">
        <title>Draft genome of a psychrotolerant acidophile Acidithiobacillus ferrivorans strain YL15.</title>
        <authorList>
            <person name="Peng T."/>
            <person name="Ma L."/>
            <person name="Nan M."/>
            <person name="An N."/>
            <person name="Wang M."/>
            <person name="Qiu G."/>
            <person name="Zeng W."/>
        </authorList>
    </citation>
    <scope>NUCLEOTIDE SEQUENCE [LARGE SCALE GENOMIC DNA]</scope>
    <source>
        <strain evidence="10 12">YL15</strain>
    </source>
</reference>
<name>A0A060UM21_9PROT</name>
<dbReference type="InterPro" id="IPR000711">
    <property type="entry name" value="ATPase_OSCP/dsu"/>
</dbReference>
<dbReference type="EMBL" id="CCCS020000023">
    <property type="protein sequence ID" value="CDQ09712.1"/>
    <property type="molecule type" value="Genomic_DNA"/>
</dbReference>
<dbReference type="Gene3D" id="1.10.520.20">
    <property type="entry name" value="N-terminal domain of the delta subunit of the F1F0-ATP synthase"/>
    <property type="match status" value="1"/>
</dbReference>
<dbReference type="Proteomes" id="UP000193925">
    <property type="component" value="Chromosome AFERRI"/>
</dbReference>
<keyword evidence="6 8" id="KW-0139">CF(1)</keyword>
<keyword evidence="7 8" id="KW-0066">ATP synthesis</keyword>
<dbReference type="AlphaFoldDB" id="A0A060UM21"/>
<evidence type="ECO:0000256" key="5">
    <source>
        <dbReference type="ARBA" id="ARBA00023136"/>
    </source>
</evidence>
<evidence type="ECO:0000256" key="6">
    <source>
        <dbReference type="ARBA" id="ARBA00023196"/>
    </source>
</evidence>
<reference evidence="9" key="1">
    <citation type="submission" date="2014-03" db="EMBL/GenBank/DDBJ databases">
        <authorList>
            <person name="Genoscope - CEA"/>
        </authorList>
    </citation>
    <scope>NUCLEOTIDE SEQUENCE [LARGE SCALE GENOMIC DNA]</scope>
    <source>
        <strain evidence="9">CF27</strain>
    </source>
</reference>
<dbReference type="RefSeq" id="WP_035191983.1">
    <property type="nucleotide sequence ID" value="NZ_CCCS020000023.1"/>
</dbReference>
<reference evidence="11 13" key="4">
    <citation type="submission" date="2017-03" db="EMBL/GenBank/DDBJ databases">
        <authorList>
            <person name="Regsiter A."/>
            <person name="William W."/>
        </authorList>
    </citation>
    <scope>NUCLEOTIDE SEQUENCE [LARGE SCALE GENOMIC DNA]</scope>
    <source>
        <strain evidence="11">PRJEB5721</strain>
    </source>
</reference>
<evidence type="ECO:0000313" key="11">
    <source>
        <dbReference type="EMBL" id="SMH66475.1"/>
    </source>
</evidence>